<reference evidence="6" key="1">
    <citation type="submission" date="2023-06" db="EMBL/GenBank/DDBJ databases">
        <title>Survivors Of The Sea: Transcriptome response of Skeletonema marinoi to long-term dormancy.</title>
        <authorList>
            <person name="Pinder M.I.M."/>
            <person name="Kourtchenko O."/>
            <person name="Robertson E.K."/>
            <person name="Larsson T."/>
            <person name="Maumus F."/>
            <person name="Osuna-Cruz C.M."/>
            <person name="Vancaester E."/>
            <person name="Stenow R."/>
            <person name="Vandepoele K."/>
            <person name="Ploug H."/>
            <person name="Bruchert V."/>
            <person name="Godhe A."/>
            <person name="Topel M."/>
        </authorList>
    </citation>
    <scope>NUCLEOTIDE SEQUENCE</scope>
    <source>
        <strain evidence="6">R05AC</strain>
    </source>
</reference>
<dbReference type="AlphaFoldDB" id="A0AAD8YJ92"/>
<dbReference type="EMBL" id="JATAAI010000003">
    <property type="protein sequence ID" value="KAK1747018.1"/>
    <property type="molecule type" value="Genomic_DNA"/>
</dbReference>
<keyword evidence="4" id="KW-1133">Transmembrane helix</keyword>
<dbReference type="SMART" id="SM00672">
    <property type="entry name" value="CAP10"/>
    <property type="match status" value="1"/>
</dbReference>
<feature type="compositionally biased region" description="Basic and acidic residues" evidence="3">
    <location>
        <begin position="14"/>
        <end position="26"/>
    </location>
</feature>
<keyword evidence="2 6" id="KW-0808">Transferase</keyword>
<dbReference type="Pfam" id="PF05686">
    <property type="entry name" value="Glyco_transf_90"/>
    <property type="match status" value="1"/>
</dbReference>
<dbReference type="Proteomes" id="UP001224775">
    <property type="component" value="Unassembled WGS sequence"/>
</dbReference>
<dbReference type="GO" id="GO:0016757">
    <property type="term" value="F:glycosyltransferase activity"/>
    <property type="evidence" value="ECO:0007669"/>
    <property type="project" value="UniProtKB-KW"/>
</dbReference>
<keyword evidence="7" id="KW-1185">Reference proteome</keyword>
<protein>
    <submittedName>
        <fullName evidence="6">Glycosyltransferase (Family 90)</fullName>
        <ecNumber evidence="6">2.4.2.-</ecNumber>
    </submittedName>
</protein>
<name>A0AAD8YJ92_9STRA</name>
<sequence length="590" mass="67644">PLAKILTISPGGGADRKQPETPDRRAVSRSKLVTVHLAENDFGHACCTMLWCLVPVDTTHFIGSSRRETTDSMCQMSSYKSSRTTNSIDRRAGSFAVAAAVLLIFALAIRSSRQPQHMQAQTTNNYYETMPEVPVQINATRRNLRSMNFIDRRNPNDLQRLHNKAGTYIDPQTTKSRLPNPLTADDYKIDPLVKPDGYPWHRWANTMQQQPDSYPLNTKKYVNILARLGNGENRLGDVSPQNYTQNGVPIDENTVRMHGMVRPYIIRGGTVLRPEGRTGMFVTLVERAVELAGTMKEQDKRMKALVEGELPMIFDANDYAWCGDDLVPIFRLNAIRSRKCMHSWPVMSLTYFNDPTNFQLAESPYQWDGLMTEWDETYPWEKKIDKVVWRGRITGYTYKDGERPRQKLVQYAREYLDVMDIKPSTAKSKMPQDDFQKYKAILDIDGNAWSARLGKLLCYNSVVIKVESSYVGYWEKEIKPWVHYIPAEADFSDLEKTVRYVMDPENAEQIQQVIKNGQAFCRTKLTMEQYTVDMLWTLLAYRELIAGSPDFLDEWKSNEAAYSMPALDMKPWKSRAQAQAEAQAETQAQA</sequence>
<feature type="region of interest" description="Disordered" evidence="3">
    <location>
        <begin position="1"/>
        <end position="27"/>
    </location>
</feature>
<proteinExistence type="inferred from homology"/>
<keyword evidence="6" id="KW-0328">Glycosyltransferase</keyword>
<comment type="caution">
    <text evidence="6">The sequence shown here is derived from an EMBL/GenBank/DDBJ whole genome shotgun (WGS) entry which is preliminary data.</text>
</comment>
<organism evidence="6 7">
    <name type="scientific">Skeletonema marinoi</name>
    <dbReference type="NCBI Taxonomy" id="267567"/>
    <lineage>
        <taxon>Eukaryota</taxon>
        <taxon>Sar</taxon>
        <taxon>Stramenopiles</taxon>
        <taxon>Ochrophyta</taxon>
        <taxon>Bacillariophyta</taxon>
        <taxon>Coscinodiscophyceae</taxon>
        <taxon>Thalassiosirophycidae</taxon>
        <taxon>Thalassiosirales</taxon>
        <taxon>Skeletonemataceae</taxon>
        <taxon>Skeletonema</taxon>
        <taxon>Skeletonema marinoi-dohrnii complex</taxon>
    </lineage>
</organism>
<dbReference type="InterPro" id="IPR051091">
    <property type="entry name" value="O-Glucosyltr/Glycosyltrsf_90"/>
</dbReference>
<evidence type="ECO:0000256" key="2">
    <source>
        <dbReference type="ARBA" id="ARBA00022679"/>
    </source>
</evidence>
<keyword evidence="4" id="KW-0812">Transmembrane</keyword>
<evidence type="ECO:0000313" key="7">
    <source>
        <dbReference type="Proteomes" id="UP001224775"/>
    </source>
</evidence>
<evidence type="ECO:0000313" key="6">
    <source>
        <dbReference type="EMBL" id="KAK1747018.1"/>
    </source>
</evidence>
<dbReference type="PANTHER" id="PTHR12203:SF35">
    <property type="entry name" value="PROTEIN O-GLUCOSYLTRANSFERASE 1"/>
    <property type="match status" value="1"/>
</dbReference>
<evidence type="ECO:0000259" key="5">
    <source>
        <dbReference type="SMART" id="SM00672"/>
    </source>
</evidence>
<accession>A0AAD8YJ92</accession>
<feature type="domain" description="Glycosyl transferase CAP10" evidence="5">
    <location>
        <begin position="309"/>
        <end position="542"/>
    </location>
</feature>
<dbReference type="PANTHER" id="PTHR12203">
    <property type="entry name" value="KDEL LYS-ASP-GLU-LEU CONTAINING - RELATED"/>
    <property type="match status" value="1"/>
</dbReference>
<evidence type="ECO:0000256" key="1">
    <source>
        <dbReference type="ARBA" id="ARBA00010118"/>
    </source>
</evidence>
<feature type="non-terminal residue" evidence="6">
    <location>
        <position position="590"/>
    </location>
</feature>
<dbReference type="EC" id="2.4.2.-" evidence="6"/>
<evidence type="ECO:0000256" key="3">
    <source>
        <dbReference type="SAM" id="MobiDB-lite"/>
    </source>
</evidence>
<feature type="transmembrane region" description="Helical" evidence="4">
    <location>
        <begin position="92"/>
        <end position="109"/>
    </location>
</feature>
<dbReference type="InterPro" id="IPR006598">
    <property type="entry name" value="CAP10"/>
</dbReference>
<evidence type="ECO:0000256" key="4">
    <source>
        <dbReference type="SAM" id="Phobius"/>
    </source>
</evidence>
<comment type="similarity">
    <text evidence="1">Belongs to the glycosyltransferase 90 family.</text>
</comment>
<keyword evidence="4" id="KW-0472">Membrane</keyword>
<gene>
    <name evidence="6" type="ORF">QTG54_002362</name>
</gene>